<dbReference type="SMART" id="SM00382">
    <property type="entry name" value="AAA"/>
    <property type="match status" value="1"/>
</dbReference>
<dbReference type="GO" id="GO:0005524">
    <property type="term" value="F:ATP binding"/>
    <property type="evidence" value="ECO:0007669"/>
    <property type="project" value="UniProtKB-KW"/>
</dbReference>
<dbReference type="GeneID" id="86937397"/>
<protein>
    <submittedName>
        <fullName evidence="5">ABC transporter ATP-binding protein</fullName>
    </submittedName>
</protein>
<dbReference type="Pfam" id="PF00005">
    <property type="entry name" value="ABC_tran"/>
    <property type="match status" value="1"/>
</dbReference>
<evidence type="ECO:0000256" key="2">
    <source>
        <dbReference type="ARBA" id="ARBA00022741"/>
    </source>
</evidence>
<dbReference type="PANTHER" id="PTHR43553">
    <property type="entry name" value="HEAVY METAL TRANSPORTER"/>
    <property type="match status" value="1"/>
</dbReference>
<name>A0A0L8AFS3_9GAMM</name>
<evidence type="ECO:0000313" key="5">
    <source>
        <dbReference type="EMBL" id="KOF01077.1"/>
    </source>
</evidence>
<dbReference type="InterPro" id="IPR003593">
    <property type="entry name" value="AAA+_ATPase"/>
</dbReference>
<dbReference type="OrthoDB" id="9805029at2"/>
<reference evidence="5 6" key="1">
    <citation type="journal article" date="2012" name="J. Bacteriol.">
        <title>Genome sequence of a novel nicotine-degrading strain, Pseudomonas geniculata N1.</title>
        <authorList>
            <person name="Tang H."/>
            <person name="Yu H."/>
            <person name="Tai C."/>
            <person name="Huang K."/>
            <person name="Liu Y."/>
            <person name="Wang L."/>
            <person name="Yao Y."/>
            <person name="Wu G."/>
            <person name="Xu P."/>
        </authorList>
    </citation>
    <scope>NUCLEOTIDE SEQUENCE [LARGE SCALE GENOMIC DNA]</scope>
    <source>
        <strain evidence="5 6">N1</strain>
    </source>
</reference>
<comment type="caution">
    <text evidence="5">The sequence shown here is derived from an EMBL/GenBank/DDBJ whole genome shotgun (WGS) entry which is preliminary data.</text>
</comment>
<evidence type="ECO:0000259" key="4">
    <source>
        <dbReference type="PROSITE" id="PS50893"/>
    </source>
</evidence>
<keyword evidence="2" id="KW-0547">Nucleotide-binding</keyword>
<dbReference type="GO" id="GO:0016887">
    <property type="term" value="F:ATP hydrolysis activity"/>
    <property type="evidence" value="ECO:0007669"/>
    <property type="project" value="InterPro"/>
</dbReference>
<dbReference type="InterPro" id="IPR003439">
    <property type="entry name" value="ABC_transporter-like_ATP-bd"/>
</dbReference>
<feature type="domain" description="ABC transporter" evidence="4">
    <location>
        <begin position="14"/>
        <end position="258"/>
    </location>
</feature>
<dbReference type="GO" id="GO:0042626">
    <property type="term" value="F:ATPase-coupled transmembrane transporter activity"/>
    <property type="evidence" value="ECO:0007669"/>
    <property type="project" value="TreeGrafter"/>
</dbReference>
<evidence type="ECO:0000313" key="6">
    <source>
        <dbReference type="Proteomes" id="UP000036890"/>
    </source>
</evidence>
<dbReference type="RefSeq" id="WP_019338123.1">
    <property type="nucleotide sequence ID" value="NZ_AJLO02000004.1"/>
</dbReference>
<gene>
    <name evidence="5" type="ORF">W7K_01010</name>
</gene>
<keyword evidence="1" id="KW-0813">Transport</keyword>
<evidence type="ECO:0000256" key="1">
    <source>
        <dbReference type="ARBA" id="ARBA00022448"/>
    </source>
</evidence>
<dbReference type="AlphaFoldDB" id="A0A0L8AFS3"/>
<dbReference type="Proteomes" id="UP000036890">
    <property type="component" value="Unassembled WGS sequence"/>
</dbReference>
<proteinExistence type="predicted"/>
<accession>A0A0L8AFS3</accession>
<organism evidence="5 6">
    <name type="scientific">Stenotrophomonas geniculata N1</name>
    <dbReference type="NCBI Taxonomy" id="1167641"/>
    <lineage>
        <taxon>Bacteria</taxon>
        <taxon>Pseudomonadati</taxon>
        <taxon>Pseudomonadota</taxon>
        <taxon>Gammaproteobacteria</taxon>
        <taxon>Lysobacterales</taxon>
        <taxon>Lysobacteraceae</taxon>
        <taxon>Stenotrophomonas</taxon>
    </lineage>
</organism>
<dbReference type="InterPro" id="IPR027417">
    <property type="entry name" value="P-loop_NTPase"/>
</dbReference>
<dbReference type="Gene3D" id="3.40.50.300">
    <property type="entry name" value="P-loop containing nucleotide triphosphate hydrolases"/>
    <property type="match status" value="1"/>
</dbReference>
<keyword evidence="3 5" id="KW-0067">ATP-binding</keyword>
<dbReference type="GO" id="GO:0043190">
    <property type="term" value="C:ATP-binding cassette (ABC) transporter complex"/>
    <property type="evidence" value="ECO:0007669"/>
    <property type="project" value="TreeGrafter"/>
</dbReference>
<dbReference type="PANTHER" id="PTHR43553:SF3">
    <property type="entry name" value="ABC TRANSPORTER ATP-BINDING PROTEIN MODF"/>
    <property type="match status" value="1"/>
</dbReference>
<dbReference type="EMBL" id="AJLO02000004">
    <property type="protein sequence ID" value="KOF01077.1"/>
    <property type="molecule type" value="Genomic_DNA"/>
</dbReference>
<dbReference type="PROSITE" id="PS50893">
    <property type="entry name" value="ABC_TRANSPORTER_2"/>
    <property type="match status" value="1"/>
</dbReference>
<evidence type="ECO:0000256" key="3">
    <source>
        <dbReference type="ARBA" id="ARBA00022840"/>
    </source>
</evidence>
<sequence>MTAAPPIAELPPLIELDRATVVRGQVKVLHGLSLRIAQGQHTALLGPNGCGKSTFIKLITRELYPLAQGDGSVAVKVLGQNRWQVDRLRSQLGIVTGDLSSNLADMPGLTVEQAVLSGFFASYVVPAFREVTADMRARVGETLAMTGALSLRERAYAELSAGETRRVLIARALVNRPQALLLDEPSTGLDLVAREQLVATMRVLAQQGITLVLVTHHIEEIIPEIERVVLLRDGRVLADGTRAELLRNEPLSAVFGGAITVCEQEGRLTAYAG</sequence>
<dbReference type="InterPro" id="IPR050095">
    <property type="entry name" value="ECF_ABC_transporter_ATP-bd"/>
</dbReference>
<dbReference type="SUPFAM" id="SSF52540">
    <property type="entry name" value="P-loop containing nucleoside triphosphate hydrolases"/>
    <property type="match status" value="1"/>
</dbReference>